<dbReference type="PANTHER" id="PTHR10913">
    <property type="entry name" value="FOLLISTATIN-RELATED"/>
    <property type="match status" value="1"/>
</dbReference>
<dbReference type="PANTHER" id="PTHR10913:SF45">
    <property type="entry name" value="FOLLISTATIN, ISOFORM A-RELATED"/>
    <property type="match status" value="1"/>
</dbReference>
<feature type="domain" description="Kazal-like" evidence="6">
    <location>
        <begin position="166"/>
        <end position="213"/>
    </location>
</feature>
<accession>A0ABM1RYZ1</accession>
<dbReference type="InterPro" id="IPR050653">
    <property type="entry name" value="Prot_Inhib_GrowthFact_Antg"/>
</dbReference>
<reference evidence="8" key="1">
    <citation type="submission" date="2025-08" db="UniProtKB">
        <authorList>
            <consortium name="RefSeq"/>
        </authorList>
    </citation>
    <scope>IDENTIFICATION</scope>
    <source>
        <tissue evidence="8">Muscle</tissue>
    </source>
</reference>
<evidence type="ECO:0000256" key="3">
    <source>
        <dbReference type="ARBA" id="ARBA00022900"/>
    </source>
</evidence>
<dbReference type="InterPro" id="IPR003645">
    <property type="entry name" value="Fol_N"/>
</dbReference>
<dbReference type="PROSITE" id="PS51465">
    <property type="entry name" value="KAZAL_2"/>
    <property type="match status" value="4"/>
</dbReference>
<dbReference type="InterPro" id="IPR003884">
    <property type="entry name" value="FacI_MAC"/>
</dbReference>
<dbReference type="Proteomes" id="UP000694941">
    <property type="component" value="Unplaced"/>
</dbReference>
<evidence type="ECO:0000256" key="2">
    <source>
        <dbReference type="ARBA" id="ARBA00022737"/>
    </source>
</evidence>
<dbReference type="SMART" id="SM00280">
    <property type="entry name" value="KAZAL"/>
    <property type="match status" value="4"/>
</dbReference>
<keyword evidence="7" id="KW-1185">Reference proteome</keyword>
<feature type="domain" description="Kazal-like" evidence="6">
    <location>
        <begin position="248"/>
        <end position="295"/>
    </location>
</feature>
<organism evidence="7 8">
    <name type="scientific">Limulus polyphemus</name>
    <name type="common">Atlantic horseshoe crab</name>
    <dbReference type="NCBI Taxonomy" id="6850"/>
    <lineage>
        <taxon>Eukaryota</taxon>
        <taxon>Metazoa</taxon>
        <taxon>Ecdysozoa</taxon>
        <taxon>Arthropoda</taxon>
        <taxon>Chelicerata</taxon>
        <taxon>Merostomata</taxon>
        <taxon>Xiphosura</taxon>
        <taxon>Limulidae</taxon>
        <taxon>Limulus</taxon>
    </lineage>
</organism>
<feature type="domain" description="Kazal-like" evidence="6">
    <location>
        <begin position="85"/>
        <end position="148"/>
    </location>
</feature>
<keyword evidence="3" id="KW-0722">Serine protease inhibitor</keyword>
<feature type="domain" description="Kazal-like" evidence="6">
    <location>
        <begin position="25"/>
        <end position="78"/>
    </location>
</feature>
<evidence type="ECO:0000313" key="7">
    <source>
        <dbReference type="Proteomes" id="UP000694941"/>
    </source>
</evidence>
<feature type="non-terminal residue" evidence="8">
    <location>
        <position position="345"/>
    </location>
</feature>
<keyword evidence="1" id="KW-0646">Protease inhibitor</keyword>
<protein>
    <submittedName>
        <fullName evidence="8">Agrin-like</fullName>
    </submittedName>
</protein>
<dbReference type="Gene3D" id="3.30.60.30">
    <property type="match status" value="4"/>
</dbReference>
<evidence type="ECO:0000256" key="4">
    <source>
        <dbReference type="ARBA" id="ARBA00023157"/>
    </source>
</evidence>
<proteinExistence type="predicted"/>
<dbReference type="GeneID" id="106477248"/>
<evidence type="ECO:0000256" key="1">
    <source>
        <dbReference type="ARBA" id="ARBA00022690"/>
    </source>
</evidence>
<keyword evidence="5" id="KW-0325">Glycoprotein</keyword>
<dbReference type="SUPFAM" id="SSF100895">
    <property type="entry name" value="Kazal-type serine protease inhibitors"/>
    <property type="match status" value="4"/>
</dbReference>
<keyword evidence="4" id="KW-1015">Disulfide bond</keyword>
<name>A0ABM1RYZ1_LIMPO</name>
<evidence type="ECO:0000259" key="6">
    <source>
        <dbReference type="PROSITE" id="PS51465"/>
    </source>
</evidence>
<dbReference type="SMART" id="SM00274">
    <property type="entry name" value="FOLN"/>
    <property type="match status" value="4"/>
</dbReference>
<keyword evidence="2" id="KW-0677">Repeat</keyword>
<dbReference type="CDD" id="cd00104">
    <property type="entry name" value="KAZAL_FS"/>
    <property type="match status" value="4"/>
</dbReference>
<evidence type="ECO:0000256" key="5">
    <source>
        <dbReference type="ARBA" id="ARBA00023180"/>
    </source>
</evidence>
<dbReference type="SMART" id="SM00057">
    <property type="entry name" value="FIMAC"/>
    <property type="match status" value="1"/>
</dbReference>
<dbReference type="RefSeq" id="XP_022236596.1">
    <property type="nucleotide sequence ID" value="XM_022380888.1"/>
</dbReference>
<dbReference type="Pfam" id="PF07648">
    <property type="entry name" value="Kazal_2"/>
    <property type="match status" value="4"/>
</dbReference>
<sequence length="345" mass="37914">MAFCSDLKGPCHDFQCHSGSMCVVKKEKPVCECPTCSEEFQPVCGSDGILYSNPCKLKKESCERRGDIEIVYDGRCDRCENKRCEYYAVCEDDGNGGAKCVCPQSCVQLESPVCGNDGETYRNECELKVAACNKKRYIKVVSKGPCDLCKNVHCKNGARCENAQCVCPSECPNTYEPVCANDGSSYTNECEMRRAACQRTQELSALFYGECDDVGGSGADVGSGLCENKMCRFGGVCDYDSRHLPQCVCDFRCSSNKAPICGSDRRLYENECKLKEAACKLQQEIRAVSRDSCEKISATPCDGEPPIVDPVSGQEYYCGDGPESKQCPPNSHCHKTTSFAKCCRE</sequence>
<dbReference type="InterPro" id="IPR036058">
    <property type="entry name" value="Kazal_dom_sf"/>
</dbReference>
<dbReference type="InterPro" id="IPR002350">
    <property type="entry name" value="Kazal_dom"/>
</dbReference>
<evidence type="ECO:0000313" key="8">
    <source>
        <dbReference type="RefSeq" id="XP_022236596.1"/>
    </source>
</evidence>
<gene>
    <name evidence="8" type="primary">LOC106477248</name>
</gene>